<evidence type="ECO:0000313" key="2">
    <source>
        <dbReference type="Proteomes" id="UP000247454"/>
    </source>
</evidence>
<accession>A0A318T202</accession>
<evidence type="ECO:0000313" key="1">
    <source>
        <dbReference type="EMBL" id="PYE87827.1"/>
    </source>
</evidence>
<reference evidence="1 2" key="1">
    <citation type="submission" date="2018-06" db="EMBL/GenBank/DDBJ databases">
        <title>Genomic Encyclopedia of Type Strains, Phase III (KMG-III): the genomes of soil and plant-associated and newly described type strains.</title>
        <authorList>
            <person name="Whitman W."/>
        </authorList>
    </citation>
    <scope>NUCLEOTIDE SEQUENCE [LARGE SCALE GENOMIC DNA]</scope>
    <source>
        <strain evidence="1 2">ORS 1419</strain>
    </source>
</reference>
<dbReference type="Proteomes" id="UP000247454">
    <property type="component" value="Unassembled WGS sequence"/>
</dbReference>
<sequence>MAGPDGHNSASRGLFSGSMKPVLSGAIAFLILCAPAAGAPANFLYMGSGDLEKSSALLQRPDIDGVQVVYSWKSLEPAKGQYDFSSIEQDLAAADAAHKKLFIQIQDRFFSPEARNVPDYLLTDPQYGGALVAQVDNPGESKPVGHGWVAMQWNPSVRVRYQALLKALAEKFDGKVFGVNLPETAADVDQKHDKSGFSCDAYFDAEMQNLKVARAAFGKSHVVQYVNFWPCEWDNDHDYMGRLFKYAASHRIGLGGPDIVPFNKAQMKNSYPFFHRYKSKLDLVALAVQEATLTYKNPATGKPFTRQEFARFASDYLGADIIFWSAETPWLRNS</sequence>
<protein>
    <submittedName>
        <fullName evidence="1">Uncharacterized protein</fullName>
    </submittedName>
</protein>
<dbReference type="Gene3D" id="3.20.20.80">
    <property type="entry name" value="Glycosidases"/>
    <property type="match status" value="1"/>
</dbReference>
<proteinExistence type="predicted"/>
<dbReference type="EMBL" id="QJTF01000010">
    <property type="protein sequence ID" value="PYE87827.1"/>
    <property type="molecule type" value="Genomic_DNA"/>
</dbReference>
<organism evidence="1 2">
    <name type="scientific">Phyllobacterium leguminum</name>
    <dbReference type="NCBI Taxonomy" id="314237"/>
    <lineage>
        <taxon>Bacteria</taxon>
        <taxon>Pseudomonadati</taxon>
        <taxon>Pseudomonadota</taxon>
        <taxon>Alphaproteobacteria</taxon>
        <taxon>Hyphomicrobiales</taxon>
        <taxon>Phyllobacteriaceae</taxon>
        <taxon>Phyllobacterium</taxon>
    </lineage>
</organism>
<gene>
    <name evidence="1" type="ORF">C7477_11010</name>
</gene>
<comment type="caution">
    <text evidence="1">The sequence shown here is derived from an EMBL/GenBank/DDBJ whole genome shotgun (WGS) entry which is preliminary data.</text>
</comment>
<dbReference type="AlphaFoldDB" id="A0A318T202"/>
<keyword evidence="2" id="KW-1185">Reference proteome</keyword>
<name>A0A318T202_9HYPH</name>
<dbReference type="InterPro" id="IPR017853">
    <property type="entry name" value="GH"/>
</dbReference>
<dbReference type="SUPFAM" id="SSF51445">
    <property type="entry name" value="(Trans)glycosidases"/>
    <property type="match status" value="1"/>
</dbReference>